<accession>A0A4Q2SX44</accession>
<dbReference type="GO" id="GO:0000160">
    <property type="term" value="P:phosphorelay signal transduction system"/>
    <property type="evidence" value="ECO:0007669"/>
    <property type="project" value="InterPro"/>
</dbReference>
<keyword evidence="3" id="KW-0804">Transcription</keyword>
<evidence type="ECO:0000259" key="5">
    <source>
        <dbReference type="PROSITE" id="PS50110"/>
    </source>
</evidence>
<dbReference type="SUPFAM" id="SSF52172">
    <property type="entry name" value="CheY-like"/>
    <property type="match status" value="1"/>
</dbReference>
<dbReference type="PANTHER" id="PTHR44591">
    <property type="entry name" value="STRESS RESPONSE REGULATOR PROTEIN 1"/>
    <property type="match status" value="1"/>
</dbReference>
<dbReference type="InterPro" id="IPR001789">
    <property type="entry name" value="Sig_transdc_resp-reg_receiver"/>
</dbReference>
<dbReference type="InterPro" id="IPR011006">
    <property type="entry name" value="CheY-like_superfamily"/>
</dbReference>
<keyword evidence="1 4" id="KW-0597">Phosphoprotein</keyword>
<evidence type="ECO:0000256" key="4">
    <source>
        <dbReference type="PROSITE-ProRule" id="PRU00169"/>
    </source>
</evidence>
<dbReference type="EMBL" id="SDVB01000253">
    <property type="protein sequence ID" value="RYC09991.1"/>
    <property type="molecule type" value="Genomic_DNA"/>
</dbReference>
<comment type="caution">
    <text evidence="6">The sequence shown here is derived from an EMBL/GenBank/DDBJ whole genome shotgun (WGS) entry which is preliminary data.</text>
</comment>
<protein>
    <submittedName>
        <fullName evidence="6">Response regulator</fullName>
    </submittedName>
</protein>
<organism evidence="6 7">
    <name type="scientific">Ciceribacter ferrooxidans</name>
    <dbReference type="NCBI Taxonomy" id="2509717"/>
    <lineage>
        <taxon>Bacteria</taxon>
        <taxon>Pseudomonadati</taxon>
        <taxon>Pseudomonadota</taxon>
        <taxon>Alphaproteobacteria</taxon>
        <taxon>Hyphomicrobiales</taxon>
        <taxon>Rhizobiaceae</taxon>
        <taxon>Ciceribacter</taxon>
    </lineage>
</organism>
<feature type="modified residue" description="4-aspartylphosphate" evidence="4">
    <location>
        <position position="52"/>
    </location>
</feature>
<sequence>MPILIVEDNATNAMILKHLAKKVTDDEIVVEGDAGRALTLCHNTFFSMLIVDQILPGMTGLEVVRKIRMMERYDGVPIVMVTADQEPKLQDAAHEAGVTAFLTKPVEAVAFRNLLISHLGLRSSAPAAAG</sequence>
<keyword evidence="7" id="KW-1185">Reference proteome</keyword>
<keyword evidence="2" id="KW-0805">Transcription regulation</keyword>
<dbReference type="Pfam" id="PF00072">
    <property type="entry name" value="Response_reg"/>
    <property type="match status" value="1"/>
</dbReference>
<evidence type="ECO:0000256" key="1">
    <source>
        <dbReference type="ARBA" id="ARBA00022553"/>
    </source>
</evidence>
<proteinExistence type="predicted"/>
<feature type="domain" description="Response regulatory" evidence="5">
    <location>
        <begin position="2"/>
        <end position="119"/>
    </location>
</feature>
<dbReference type="OrthoDB" id="9786548at2"/>
<dbReference type="PROSITE" id="PS50110">
    <property type="entry name" value="RESPONSE_REGULATORY"/>
    <property type="match status" value="1"/>
</dbReference>
<dbReference type="SMART" id="SM00448">
    <property type="entry name" value="REC"/>
    <property type="match status" value="1"/>
</dbReference>
<dbReference type="Proteomes" id="UP000291088">
    <property type="component" value="Unassembled WGS sequence"/>
</dbReference>
<dbReference type="AlphaFoldDB" id="A0A4Q2SX44"/>
<evidence type="ECO:0000256" key="2">
    <source>
        <dbReference type="ARBA" id="ARBA00023015"/>
    </source>
</evidence>
<dbReference type="InterPro" id="IPR050595">
    <property type="entry name" value="Bact_response_regulator"/>
</dbReference>
<gene>
    <name evidence="6" type="ORF">EUU22_18090</name>
</gene>
<dbReference type="Gene3D" id="3.40.50.2300">
    <property type="match status" value="1"/>
</dbReference>
<evidence type="ECO:0000256" key="3">
    <source>
        <dbReference type="ARBA" id="ARBA00023163"/>
    </source>
</evidence>
<dbReference type="RefSeq" id="WP_129333383.1">
    <property type="nucleotide sequence ID" value="NZ_SDVB01000253.1"/>
</dbReference>
<reference evidence="6 7" key="1">
    <citation type="submission" date="2019-01" db="EMBL/GenBank/DDBJ databases">
        <authorList>
            <person name="Deng T."/>
        </authorList>
    </citation>
    <scope>NUCLEOTIDE SEQUENCE [LARGE SCALE GENOMIC DNA]</scope>
    <source>
        <strain evidence="6 7">F8825</strain>
    </source>
</reference>
<name>A0A4Q2SX44_9HYPH</name>
<evidence type="ECO:0000313" key="6">
    <source>
        <dbReference type="EMBL" id="RYC09991.1"/>
    </source>
</evidence>
<dbReference type="PANTHER" id="PTHR44591:SF3">
    <property type="entry name" value="RESPONSE REGULATORY DOMAIN-CONTAINING PROTEIN"/>
    <property type="match status" value="1"/>
</dbReference>
<evidence type="ECO:0000313" key="7">
    <source>
        <dbReference type="Proteomes" id="UP000291088"/>
    </source>
</evidence>